<keyword evidence="5" id="KW-0371">Homeobox</keyword>
<dbReference type="GO" id="GO:0005634">
    <property type="term" value="C:nucleus"/>
    <property type="evidence" value="ECO:0007669"/>
    <property type="project" value="UniProtKB-SubCell"/>
</dbReference>
<organism evidence="5 6">
    <name type="scientific">Olea europaea subsp. europaea</name>
    <dbReference type="NCBI Taxonomy" id="158383"/>
    <lineage>
        <taxon>Eukaryota</taxon>
        <taxon>Viridiplantae</taxon>
        <taxon>Streptophyta</taxon>
        <taxon>Embryophyta</taxon>
        <taxon>Tracheophyta</taxon>
        <taxon>Spermatophyta</taxon>
        <taxon>Magnoliopsida</taxon>
        <taxon>eudicotyledons</taxon>
        <taxon>Gunneridae</taxon>
        <taxon>Pentapetalae</taxon>
        <taxon>asterids</taxon>
        <taxon>lamiids</taxon>
        <taxon>Lamiales</taxon>
        <taxon>Oleaceae</taxon>
        <taxon>Oleeae</taxon>
        <taxon>Olea</taxon>
    </lineage>
</organism>
<dbReference type="Gene3D" id="1.10.10.60">
    <property type="entry name" value="Homeodomain-like"/>
    <property type="match status" value="1"/>
</dbReference>
<dbReference type="AlphaFoldDB" id="A0A8S0PHP9"/>
<accession>A0A8S0PHP9</accession>
<sequence>MASSTVSSVSGKRIEREENDGKRATSSLEEDDGGDAAGRKKLLLSKEQAMVLEETFEEYNTLSLVSGILLNISISRKQKLALAKELNLRPRRLQKEVNDLRTLKLSPHFYMNTNPLNTLTMCPQCERVAILSSSSSATHLPNPIAAHHQRPMPMPVSKFQS</sequence>
<keyword evidence="3" id="KW-0804">Transcription</keyword>
<dbReference type="GO" id="GO:0003677">
    <property type="term" value="F:DNA binding"/>
    <property type="evidence" value="ECO:0007669"/>
    <property type="project" value="UniProtKB-KW"/>
</dbReference>
<keyword evidence="5" id="KW-0238">DNA-binding</keyword>
<dbReference type="Gramene" id="OE9A024840T1">
    <property type="protein sequence ID" value="OE9A024840C1"/>
    <property type="gene ID" value="OE9A024840"/>
</dbReference>
<dbReference type="OrthoDB" id="6159439at2759"/>
<keyword evidence="6" id="KW-1185">Reference proteome</keyword>
<comment type="caution">
    <text evidence="5">The sequence shown here is derived from an EMBL/GenBank/DDBJ whole genome shotgun (WGS) entry which is preliminary data.</text>
</comment>
<dbReference type="EMBL" id="CACTIH010000066">
    <property type="protein sequence ID" value="CAA2947091.1"/>
    <property type="molecule type" value="Genomic_DNA"/>
</dbReference>
<protein>
    <submittedName>
        <fullName evidence="5">Homeobox-leucine zipper HAT3-like</fullName>
    </submittedName>
</protein>
<evidence type="ECO:0000256" key="1">
    <source>
        <dbReference type="ARBA" id="ARBA00004123"/>
    </source>
</evidence>
<evidence type="ECO:0000313" key="5">
    <source>
        <dbReference type="EMBL" id="CAA2947091.1"/>
    </source>
</evidence>
<feature type="compositionally biased region" description="Basic and acidic residues" evidence="4">
    <location>
        <begin position="12"/>
        <end position="23"/>
    </location>
</feature>
<evidence type="ECO:0000256" key="4">
    <source>
        <dbReference type="SAM" id="MobiDB-lite"/>
    </source>
</evidence>
<evidence type="ECO:0000256" key="2">
    <source>
        <dbReference type="ARBA" id="ARBA00023015"/>
    </source>
</evidence>
<dbReference type="PANTHER" id="PTHR45714:SF11">
    <property type="entry name" value="HOMEOBOX-LEUCINE ZIPPER PROTEIN HAT3"/>
    <property type="match status" value="1"/>
</dbReference>
<dbReference type="PANTHER" id="PTHR45714">
    <property type="entry name" value="HOMEOBOX-LEUCINE ZIPPER PROTEIN HAT14"/>
    <property type="match status" value="1"/>
</dbReference>
<keyword evidence="2" id="KW-0805">Transcription regulation</keyword>
<gene>
    <name evidence="5" type="ORF">OLEA9_A024840</name>
</gene>
<evidence type="ECO:0000256" key="3">
    <source>
        <dbReference type="ARBA" id="ARBA00023163"/>
    </source>
</evidence>
<feature type="compositionally biased region" description="Polar residues" evidence="4">
    <location>
        <begin position="1"/>
        <end position="10"/>
    </location>
</feature>
<reference evidence="5 6" key="1">
    <citation type="submission" date="2019-12" db="EMBL/GenBank/DDBJ databases">
        <authorList>
            <person name="Alioto T."/>
            <person name="Alioto T."/>
            <person name="Gomez Garrido J."/>
        </authorList>
    </citation>
    <scope>NUCLEOTIDE SEQUENCE [LARGE SCALE GENOMIC DNA]</scope>
</reference>
<evidence type="ECO:0000313" key="6">
    <source>
        <dbReference type="Proteomes" id="UP000594638"/>
    </source>
</evidence>
<comment type="subcellular location">
    <subcellularLocation>
        <location evidence="1">Nucleus</location>
    </subcellularLocation>
</comment>
<dbReference type="InterPro" id="IPR050762">
    <property type="entry name" value="HD-ZIP_Homeobox_LZ_Class_II"/>
</dbReference>
<dbReference type="Proteomes" id="UP000594638">
    <property type="component" value="Unassembled WGS sequence"/>
</dbReference>
<name>A0A8S0PHP9_OLEEU</name>
<proteinExistence type="predicted"/>
<feature type="region of interest" description="Disordered" evidence="4">
    <location>
        <begin position="1"/>
        <end position="36"/>
    </location>
</feature>